<dbReference type="InterPro" id="IPR011041">
    <property type="entry name" value="Quinoprot_gluc/sorb_DH_b-prop"/>
</dbReference>
<proteinExistence type="predicted"/>
<evidence type="ECO:0000313" key="2">
    <source>
        <dbReference type="Proteomes" id="UP001595816"/>
    </source>
</evidence>
<evidence type="ECO:0000313" key="1">
    <source>
        <dbReference type="EMBL" id="MFC4133918.1"/>
    </source>
</evidence>
<dbReference type="RefSeq" id="WP_253761882.1">
    <property type="nucleotide sequence ID" value="NZ_JAMZDZ010000001.1"/>
</dbReference>
<protein>
    <recommendedName>
        <fullName evidence="3">WD40 repeat protein</fullName>
    </recommendedName>
</protein>
<keyword evidence="2" id="KW-1185">Reference proteome</keyword>
<comment type="caution">
    <text evidence="1">The sequence shown here is derived from an EMBL/GenBank/DDBJ whole genome shotgun (WGS) entry which is preliminary data.</text>
</comment>
<name>A0ABV8LTS0_9ACTN</name>
<dbReference type="SUPFAM" id="SSF82171">
    <property type="entry name" value="DPP6 N-terminal domain-like"/>
    <property type="match status" value="1"/>
</dbReference>
<reference evidence="2" key="1">
    <citation type="journal article" date="2019" name="Int. J. Syst. Evol. Microbiol.">
        <title>The Global Catalogue of Microorganisms (GCM) 10K type strain sequencing project: providing services to taxonomists for standard genome sequencing and annotation.</title>
        <authorList>
            <consortium name="The Broad Institute Genomics Platform"/>
            <consortium name="The Broad Institute Genome Sequencing Center for Infectious Disease"/>
            <person name="Wu L."/>
            <person name="Ma J."/>
        </authorList>
    </citation>
    <scope>NUCLEOTIDE SEQUENCE [LARGE SCALE GENOMIC DNA]</scope>
    <source>
        <strain evidence="2">CGMCC 4.7289</strain>
    </source>
</reference>
<accession>A0ABV8LTS0</accession>
<evidence type="ECO:0008006" key="3">
    <source>
        <dbReference type="Google" id="ProtNLM"/>
    </source>
</evidence>
<dbReference type="SUPFAM" id="SSF50952">
    <property type="entry name" value="Soluble quinoprotein glucose dehydrogenase"/>
    <property type="match status" value="1"/>
</dbReference>
<dbReference type="EMBL" id="JBHSAY010000015">
    <property type="protein sequence ID" value="MFC4133918.1"/>
    <property type="molecule type" value="Genomic_DNA"/>
</dbReference>
<organism evidence="1 2">
    <name type="scientific">Hamadaea flava</name>
    <dbReference type="NCBI Taxonomy" id="1742688"/>
    <lineage>
        <taxon>Bacteria</taxon>
        <taxon>Bacillati</taxon>
        <taxon>Actinomycetota</taxon>
        <taxon>Actinomycetes</taxon>
        <taxon>Micromonosporales</taxon>
        <taxon>Micromonosporaceae</taxon>
        <taxon>Hamadaea</taxon>
    </lineage>
</organism>
<sequence>MTIDATRWAAVSPAGLAGFQHTRALAQDPGLRGILLFTQGAGVHQRDLWRWSGDRFTHIAGGIFPDRSYGDGVHGLFACYDPVHADTFLFGLTGSRPEPEARAALTGVVISSVRYPQWERTLAYPPQLADDRRVFAAFRLGDRMLLLVHDGTLLAVPDDGDTLDFVAGPIPDLDLEKYALRTAAADPDHGVVVAGSDDFDGRMFRWSADTGWTDGPATGHEGNSIVWNPVDRRVEVLCGAAPQTLRPFDQPDAEGPSLPSFTRAAPVARDQTTGTWLLLDRNNTAHIAPSGAAEFTPAGTPTTEFPFDTGDKDWQFTALSDGPLWAFKRDSGDVARLTDGHWSSASHPVDDVELATAAPKGLLLLDSDGAILRADAAGRTLQLSPPEQNVASRTYLFNDDRLGWDEAGERLVLWSGGDQETLVHQRGRWHALDTEDGPPQGESLLCANPRGLYCFADGELWLLRGDEWAQVGTDADWKPHELFWSPRHGGLWSVSNEGVGVWRDGRFQHVTDLPPGCALSKPDRSKIVLFDTSSRVAYDPVSDLLLAGGGSGAWRLSLADVVPDLRRDLLPGETLELPGLAADEHTPATPPAQTTQDPSFYVVECSGSSVWRTLSLAFSFPDLDQARILVESIGCVAPGADYAAIGSALEVVTTDFIWRLWTVQHGTLSGGLDLAAYFRVQFADGSALAPTADQREAIWEREGDAVAITVDWDAVVAAVPELREPRMGPDDVTELRIADHPDPSAPSILTHGMVMQCAERND</sequence>
<dbReference type="Proteomes" id="UP001595816">
    <property type="component" value="Unassembled WGS sequence"/>
</dbReference>
<gene>
    <name evidence="1" type="ORF">ACFOZ4_25165</name>
</gene>